<dbReference type="InterPro" id="IPR023614">
    <property type="entry name" value="Porin_dom_sf"/>
</dbReference>
<comment type="caution">
    <text evidence="5">The sequence shown here is derived from an EMBL/GenBank/DDBJ whole genome shotgun (WGS) entry which is preliminary data.</text>
</comment>
<gene>
    <name evidence="5" type="ORF">HLUCCX10_13405</name>
</gene>
<keyword evidence="3 4" id="KW-0732">Signal</keyword>
<evidence type="ECO:0000256" key="2">
    <source>
        <dbReference type="ARBA" id="ARBA00022448"/>
    </source>
</evidence>
<evidence type="ECO:0000256" key="1">
    <source>
        <dbReference type="ARBA" id="ARBA00009075"/>
    </source>
</evidence>
<reference evidence="5 6" key="1">
    <citation type="submission" date="2015-09" db="EMBL/GenBank/DDBJ databases">
        <title>Identification and resolution of microdiversity through metagenomic sequencing of parallel consortia.</title>
        <authorList>
            <person name="Nelson W.C."/>
            <person name="Romine M.F."/>
            <person name="Lindemann S.R."/>
        </authorList>
    </citation>
    <scope>NUCLEOTIDE SEQUENCE [LARGE SCALE GENOMIC DNA]</scope>
    <source>
        <strain evidence="5">HL-49</strain>
    </source>
</reference>
<dbReference type="OrthoDB" id="862900at2"/>
<dbReference type="STRING" id="1305737.GCA_000526355_01569"/>
<dbReference type="Pfam" id="PF03573">
    <property type="entry name" value="OprD"/>
    <property type="match status" value="1"/>
</dbReference>
<comment type="similarity">
    <text evidence="1">Belongs to the outer membrane porin (Opr) (TC 1.B.25) family.</text>
</comment>
<dbReference type="Gene3D" id="2.40.160.10">
    <property type="entry name" value="Porin"/>
    <property type="match status" value="1"/>
</dbReference>
<keyword evidence="2" id="KW-0813">Transport</keyword>
<proteinExistence type="inferred from homology"/>
<sequence length="470" mass="53742">MSRMKRNFAVLLLIVMALGVSPSSVWAQHGNEEEEIPTDEKLFGKILRSGSFEFHLRSFYMSTVNQGDLMDYSTWGTGAGLGYFSPRWKGFGLGFSGFFVFRHFENNIQELDPMTGMGNRYELLLYDVRHPDNNKDMDRLEEFYLSYQNHEVSIWGGRHHFESPLLNASDNRMRPNLFSGLSVDYTPGRFRFNGAWFTHVISRGTLEWVPVEESFGTFDIGRNPLQVSESYRHHTESKGIGVFGAQYEAKQLKLESWNYLSEGVFGLSFLQGTGAANLKSGHSLVWGVQTFAQTAIGDGGNPDPEKAYMLPDERTFGLGLQAGLKWPHALLTVNYLGISDSGRFLFPREWGREKFFVSLQRERFEGLGGVNSWMIQYDHTFIHDKLKVSTGVSHTKNPNINNVLLNKYGIPDYYHFSGLIDYRFSGFFKGLDLQLLVVAKKEDTDQKIPMEYVINRVNMVNTSLILDYRF</sequence>
<dbReference type="Proteomes" id="UP000050421">
    <property type="component" value="Unassembled WGS sequence"/>
</dbReference>
<evidence type="ECO:0000313" key="5">
    <source>
        <dbReference type="EMBL" id="KPQ13295.1"/>
    </source>
</evidence>
<evidence type="ECO:0000256" key="4">
    <source>
        <dbReference type="SAM" id="SignalP"/>
    </source>
</evidence>
<accession>A0A0P7Y6H6</accession>
<dbReference type="AlphaFoldDB" id="A0A0P7Y6H6"/>
<evidence type="ECO:0000256" key="3">
    <source>
        <dbReference type="ARBA" id="ARBA00022729"/>
    </source>
</evidence>
<feature type="chain" id="PRO_5006146000" evidence="4">
    <location>
        <begin position="28"/>
        <end position="470"/>
    </location>
</feature>
<dbReference type="InterPro" id="IPR005318">
    <property type="entry name" value="OM_porin_bac"/>
</dbReference>
<name>A0A0P7Y6H6_9BACT</name>
<protein>
    <submittedName>
        <fullName evidence="5">OprD family outer membrane porin</fullName>
    </submittedName>
</protein>
<feature type="signal peptide" evidence="4">
    <location>
        <begin position="1"/>
        <end position="27"/>
    </location>
</feature>
<organism evidence="5 6">
    <name type="scientific">Algoriphagus marincola HL-49</name>
    <dbReference type="NCBI Taxonomy" id="1305737"/>
    <lineage>
        <taxon>Bacteria</taxon>
        <taxon>Pseudomonadati</taxon>
        <taxon>Bacteroidota</taxon>
        <taxon>Cytophagia</taxon>
        <taxon>Cytophagales</taxon>
        <taxon>Cyclobacteriaceae</taxon>
        <taxon>Algoriphagus</taxon>
    </lineage>
</organism>
<evidence type="ECO:0000313" key="6">
    <source>
        <dbReference type="Proteomes" id="UP000050421"/>
    </source>
</evidence>
<dbReference type="PATRIC" id="fig|1305737.6.peg.3397"/>
<dbReference type="GO" id="GO:0016020">
    <property type="term" value="C:membrane"/>
    <property type="evidence" value="ECO:0007669"/>
    <property type="project" value="InterPro"/>
</dbReference>
<dbReference type="eggNOG" id="ENOG502Z99B">
    <property type="taxonomic scope" value="Bacteria"/>
</dbReference>
<dbReference type="EMBL" id="LJXT01000095">
    <property type="protein sequence ID" value="KPQ13295.1"/>
    <property type="molecule type" value="Genomic_DNA"/>
</dbReference>